<dbReference type="EMBL" id="VJMH01007511">
    <property type="protein sequence ID" value="KAF0682609.1"/>
    <property type="molecule type" value="Genomic_DNA"/>
</dbReference>
<keyword evidence="1" id="KW-0677">Repeat</keyword>
<dbReference type="Gene3D" id="2.20.110.10">
    <property type="entry name" value="Histone H3 K4-specific methyltransferase SET7/9 N-terminal domain"/>
    <property type="match status" value="1"/>
</dbReference>
<dbReference type="PANTHER" id="PTHR23084:SF263">
    <property type="entry name" value="MORN REPEAT-CONTAINING PROTEIN 1"/>
    <property type="match status" value="1"/>
</dbReference>
<dbReference type="AlphaFoldDB" id="A0A485LSN4"/>
<accession>A0A485LSN4</accession>
<keyword evidence="4" id="KW-1185">Reference proteome</keyword>
<reference evidence="3 4" key="1">
    <citation type="submission" date="2019-03" db="EMBL/GenBank/DDBJ databases">
        <authorList>
            <person name="Gaulin E."/>
            <person name="Dumas B."/>
        </authorList>
    </citation>
    <scope>NUCLEOTIDE SEQUENCE [LARGE SCALE GENOMIC DNA]</scope>
    <source>
        <strain evidence="3">CBS 568.67</strain>
    </source>
</reference>
<dbReference type="OrthoDB" id="437960at2759"/>
<protein>
    <submittedName>
        <fullName evidence="3">Aste57867_25246 protein</fullName>
    </submittedName>
</protein>
<name>A0A485LSN4_9STRA</name>
<proteinExistence type="predicted"/>
<evidence type="ECO:0000313" key="2">
    <source>
        <dbReference type="EMBL" id="KAF0682609.1"/>
    </source>
</evidence>
<dbReference type="InterPro" id="IPR003409">
    <property type="entry name" value="MORN"/>
</dbReference>
<gene>
    <name evidence="3" type="primary">Aste57867_25246</name>
    <name evidence="2" type="ORF">As57867_025168</name>
    <name evidence="3" type="ORF">ASTE57867_25246</name>
</gene>
<dbReference type="SMART" id="SM00698">
    <property type="entry name" value="MORN"/>
    <property type="match status" value="1"/>
</dbReference>
<dbReference type="PANTHER" id="PTHR23084">
    <property type="entry name" value="PHOSPHATIDYLINOSITOL-4-PHOSPHATE 5-KINASE RELATED"/>
    <property type="match status" value="1"/>
</dbReference>
<evidence type="ECO:0000313" key="4">
    <source>
        <dbReference type="Proteomes" id="UP000332933"/>
    </source>
</evidence>
<dbReference type="EMBL" id="CAADRA010007537">
    <property type="protein sequence ID" value="VFU01872.1"/>
    <property type="molecule type" value="Genomic_DNA"/>
</dbReference>
<evidence type="ECO:0000256" key="1">
    <source>
        <dbReference type="ARBA" id="ARBA00022737"/>
    </source>
</evidence>
<evidence type="ECO:0000313" key="3">
    <source>
        <dbReference type="EMBL" id="VFU01872.1"/>
    </source>
</evidence>
<dbReference type="Proteomes" id="UP000332933">
    <property type="component" value="Unassembled WGS sequence"/>
</dbReference>
<dbReference type="SUPFAM" id="SSF82185">
    <property type="entry name" value="Histone H3 K4-specific methyltransferase SET7/9 N-terminal domain"/>
    <property type="match status" value="1"/>
</dbReference>
<sequence>MGVTGSRFAFQFGRSNWWRGLIMYTSKFDAGLEFPYDPLKLLHKESTLMQWPEYPFKQKAIDRVLAQVPGATPLQAAGALLVGCGVEARAVSAFQLCVDASQWSQFQARYDDERAAFAQAKAAYIHESSVGLRQRFKDEAVRKALADDVGRVAAKNATIKVVRFDNGDKYEGQVHVRDRVMIPHGEGTLFVRDKNRKDDDPLLPPVVLRRYVGMWMNGHMHGRGRYFWADGSSWDGTFLHNEMQGRGFFRSELEVDIDESDAFVDTTPPPPVVRYYYAGRHICWGSGRLIELAHNARVRIFRPAGATNNAIRQLHTNLQPYVDGCIADYDETTDQHLIVTHERPEQWIQLSGAYFELLSAAPLGAYIPPPHRP</sequence>
<dbReference type="Pfam" id="PF02493">
    <property type="entry name" value="MORN"/>
    <property type="match status" value="2"/>
</dbReference>
<organism evidence="3 4">
    <name type="scientific">Aphanomyces stellatus</name>
    <dbReference type="NCBI Taxonomy" id="120398"/>
    <lineage>
        <taxon>Eukaryota</taxon>
        <taxon>Sar</taxon>
        <taxon>Stramenopiles</taxon>
        <taxon>Oomycota</taxon>
        <taxon>Saprolegniomycetes</taxon>
        <taxon>Saprolegniales</taxon>
        <taxon>Verrucalvaceae</taxon>
        <taxon>Aphanomyces</taxon>
    </lineage>
</organism>
<reference evidence="2" key="2">
    <citation type="submission" date="2019-06" db="EMBL/GenBank/DDBJ databases">
        <title>Genomics analysis of Aphanomyces spp. identifies a new class of oomycete effector associated with host adaptation.</title>
        <authorList>
            <person name="Gaulin E."/>
        </authorList>
    </citation>
    <scope>NUCLEOTIDE SEQUENCE</scope>
    <source>
        <strain evidence="2">CBS 578.67</strain>
    </source>
</reference>